<evidence type="ECO:0000313" key="2">
    <source>
        <dbReference type="Proteomes" id="UP000789920"/>
    </source>
</evidence>
<sequence length="323" mass="38073">MSSLNNSTHEILERNTSNEPNNITEDNIQRYIKNSKIKNTDACTQKWVRSLQEYHMKCQDGKPYKPESIVSAYTSLRRYLFEGSAIKNININDRFQFPILYRVVDGKIMELQDQGLGEIDQSKVFFWNAYLLGLRGGYHYRLLLNCFDFQPDGNLIFMIGREKNNQGGLKGRSKYGRFTSRRIHIPADQSDNEFKPIQDLCNYINLRPSDACEYFYLQLTRNIQKINNRSWFKEFQVMQHEEFQITQQEVQVIQHKEFQTTQHITQDNSSVMQQEVNATNIQIKSQPFRIPFKNVQDQTQHIEMTKDGITNIFEFHNSGNVKI</sequence>
<gene>
    <name evidence="1" type="ORF">RPERSI_LOCUS2270</name>
</gene>
<reference evidence="1" key="1">
    <citation type="submission" date="2021-06" db="EMBL/GenBank/DDBJ databases">
        <authorList>
            <person name="Kallberg Y."/>
            <person name="Tangrot J."/>
            <person name="Rosling A."/>
        </authorList>
    </citation>
    <scope>NUCLEOTIDE SEQUENCE</scope>
    <source>
        <strain evidence="1">MA461A</strain>
    </source>
</reference>
<accession>A0ACA9L542</accession>
<keyword evidence="2" id="KW-1185">Reference proteome</keyword>
<feature type="non-terminal residue" evidence="1">
    <location>
        <position position="323"/>
    </location>
</feature>
<dbReference type="EMBL" id="CAJVQC010002420">
    <property type="protein sequence ID" value="CAG8511293.1"/>
    <property type="molecule type" value="Genomic_DNA"/>
</dbReference>
<protein>
    <submittedName>
        <fullName evidence="1">1434_t:CDS:1</fullName>
    </submittedName>
</protein>
<organism evidence="1 2">
    <name type="scientific">Racocetra persica</name>
    <dbReference type="NCBI Taxonomy" id="160502"/>
    <lineage>
        <taxon>Eukaryota</taxon>
        <taxon>Fungi</taxon>
        <taxon>Fungi incertae sedis</taxon>
        <taxon>Mucoromycota</taxon>
        <taxon>Glomeromycotina</taxon>
        <taxon>Glomeromycetes</taxon>
        <taxon>Diversisporales</taxon>
        <taxon>Gigasporaceae</taxon>
        <taxon>Racocetra</taxon>
    </lineage>
</organism>
<name>A0ACA9L542_9GLOM</name>
<dbReference type="Proteomes" id="UP000789920">
    <property type="component" value="Unassembled WGS sequence"/>
</dbReference>
<comment type="caution">
    <text evidence="1">The sequence shown here is derived from an EMBL/GenBank/DDBJ whole genome shotgun (WGS) entry which is preliminary data.</text>
</comment>
<proteinExistence type="predicted"/>
<evidence type="ECO:0000313" key="1">
    <source>
        <dbReference type="EMBL" id="CAG8511293.1"/>
    </source>
</evidence>